<keyword evidence="2 9" id="KW-0853">WD repeat</keyword>
<reference evidence="12" key="1">
    <citation type="submission" date="2018-06" db="EMBL/GenBank/DDBJ databases">
        <authorList>
            <person name="Guldener U."/>
        </authorList>
    </citation>
    <scope>NUCLEOTIDE SEQUENCE [LARGE SCALE GENOMIC DNA]</scope>
    <source>
        <strain evidence="12">UTAD17</strain>
    </source>
</reference>
<name>A0A376B9K6_9ASCO</name>
<dbReference type="VEuPathDB" id="FungiDB:SCODWIG_03117"/>
<dbReference type="Proteomes" id="UP000262825">
    <property type="component" value="Unassembled WGS sequence"/>
</dbReference>
<keyword evidence="4" id="KW-0747">Spliceosome</keyword>
<organism evidence="11 12">
    <name type="scientific">Saccharomycodes ludwigii</name>
    <dbReference type="NCBI Taxonomy" id="36035"/>
    <lineage>
        <taxon>Eukaryota</taxon>
        <taxon>Fungi</taxon>
        <taxon>Dikarya</taxon>
        <taxon>Ascomycota</taxon>
        <taxon>Saccharomycotina</taxon>
        <taxon>Saccharomycetes</taxon>
        <taxon>Saccharomycodales</taxon>
        <taxon>Saccharomycodaceae</taxon>
        <taxon>Saccharomycodes</taxon>
    </lineage>
</organism>
<evidence type="ECO:0000256" key="2">
    <source>
        <dbReference type="ARBA" id="ARBA00022574"/>
    </source>
</evidence>
<evidence type="ECO:0000256" key="5">
    <source>
        <dbReference type="ARBA" id="ARBA00022737"/>
    </source>
</evidence>
<dbReference type="InterPro" id="IPR001680">
    <property type="entry name" value="WD40_rpt"/>
</dbReference>
<sequence>MGALLAPGYSSSDSDSDDTQNNIVINEDKKKRTGCFTKAELKALKKKRKGNDPWSEWETSNVSAELQENTNKQSSNEINDTSKNSKSLFNVIDSNNEFFVQENETSNTYYKYKKNIIQHLNENSAIPNRCYMPKKIIHKYEGHEGGTNTVKYMPNTGNFFISGGNDKIIKLWDCKNKGKLVKDYRGHSMPIKSLEFDNGGEKFISISFENILKIWDTETGKVDKRIKLPALPTCCKINPQNNNEFIVGLSNSTILHYDKRQDGLIQNYDSHLSSILDLAYFPQGDKFISSSEDKTIKIWNNGINIPIKQISDTTQYAMPCVKVHPKKKYFVTQSMDNIIYTYQLKPKYQKQKKTFKGHRCAGFNIEFSISPDGQYLISGDSRGSVFIWDWNSTKILKNIRTNVRKPITTVDWSPRETSKVIFAGNEGPIYLLD</sequence>
<dbReference type="PROSITE" id="PS50082">
    <property type="entry name" value="WD_REPEATS_2"/>
    <property type="match status" value="4"/>
</dbReference>
<dbReference type="GO" id="GO:0003729">
    <property type="term" value="F:mRNA binding"/>
    <property type="evidence" value="ECO:0007669"/>
    <property type="project" value="TreeGrafter"/>
</dbReference>
<dbReference type="Gene3D" id="2.130.10.10">
    <property type="entry name" value="YVTN repeat-like/Quinoprotein amine dehydrogenase"/>
    <property type="match status" value="1"/>
</dbReference>
<evidence type="ECO:0000256" key="8">
    <source>
        <dbReference type="ARBA" id="ARBA00068146"/>
    </source>
</evidence>
<dbReference type="GO" id="GO:0071013">
    <property type="term" value="C:catalytic step 2 spliceosome"/>
    <property type="evidence" value="ECO:0007669"/>
    <property type="project" value="InterPro"/>
</dbReference>
<dbReference type="FunFam" id="2.130.10.10:FF:000034">
    <property type="entry name" value="Pre-mRNA-processing factor 17, putative"/>
    <property type="match status" value="1"/>
</dbReference>
<feature type="repeat" description="WD" evidence="9">
    <location>
        <begin position="268"/>
        <end position="300"/>
    </location>
</feature>
<comment type="subcellular location">
    <subcellularLocation>
        <location evidence="1">Nucleus</location>
    </subcellularLocation>
</comment>
<dbReference type="PROSITE" id="PS50294">
    <property type="entry name" value="WD_REPEATS_REGION"/>
    <property type="match status" value="3"/>
</dbReference>
<evidence type="ECO:0000256" key="4">
    <source>
        <dbReference type="ARBA" id="ARBA00022728"/>
    </source>
</evidence>
<dbReference type="PANTHER" id="PTHR43979">
    <property type="entry name" value="PRE-MRNA-PROCESSING FACTOR 17"/>
    <property type="match status" value="1"/>
</dbReference>
<keyword evidence="6" id="KW-0508">mRNA splicing</keyword>
<dbReference type="SUPFAM" id="SSF50978">
    <property type="entry name" value="WD40 repeat-like"/>
    <property type="match status" value="1"/>
</dbReference>
<feature type="region of interest" description="Disordered" evidence="10">
    <location>
        <begin position="46"/>
        <end position="83"/>
    </location>
</feature>
<dbReference type="EMBL" id="UFAJ01000667">
    <property type="protein sequence ID" value="SSD61356.1"/>
    <property type="molecule type" value="Genomic_DNA"/>
</dbReference>
<protein>
    <recommendedName>
        <fullName evidence="8">Pre-mRNA-processing factor 17</fullName>
    </recommendedName>
</protein>
<dbReference type="PANTHER" id="PTHR43979:SF1">
    <property type="entry name" value="PRE-MRNA-PROCESSING FACTOR 17"/>
    <property type="match status" value="1"/>
</dbReference>
<evidence type="ECO:0000256" key="9">
    <source>
        <dbReference type="PROSITE-ProRule" id="PRU00221"/>
    </source>
</evidence>
<feature type="repeat" description="WD" evidence="9">
    <location>
        <begin position="184"/>
        <end position="225"/>
    </location>
</feature>
<feature type="repeat" description="WD" evidence="9">
    <location>
        <begin position="140"/>
        <end position="173"/>
    </location>
</feature>
<keyword evidence="12" id="KW-1185">Reference proteome</keyword>
<evidence type="ECO:0000256" key="3">
    <source>
        <dbReference type="ARBA" id="ARBA00022664"/>
    </source>
</evidence>
<feature type="region of interest" description="Disordered" evidence="10">
    <location>
        <begin position="1"/>
        <end position="29"/>
    </location>
</feature>
<evidence type="ECO:0000256" key="7">
    <source>
        <dbReference type="ARBA" id="ARBA00023242"/>
    </source>
</evidence>
<dbReference type="SMART" id="SM00320">
    <property type="entry name" value="WD40"/>
    <property type="match status" value="7"/>
</dbReference>
<dbReference type="InterPro" id="IPR036322">
    <property type="entry name" value="WD40_repeat_dom_sf"/>
</dbReference>
<dbReference type="InterPro" id="IPR015943">
    <property type="entry name" value="WD40/YVTN_repeat-like_dom_sf"/>
</dbReference>
<feature type="compositionally biased region" description="Polar residues" evidence="10">
    <location>
        <begin position="57"/>
        <end position="83"/>
    </location>
</feature>
<evidence type="ECO:0000256" key="6">
    <source>
        <dbReference type="ARBA" id="ARBA00023187"/>
    </source>
</evidence>
<evidence type="ECO:0000256" key="1">
    <source>
        <dbReference type="ARBA" id="ARBA00004123"/>
    </source>
</evidence>
<dbReference type="InterPro" id="IPR032847">
    <property type="entry name" value="PRPF17"/>
</dbReference>
<keyword evidence="5" id="KW-0677">Repeat</keyword>
<evidence type="ECO:0000313" key="11">
    <source>
        <dbReference type="EMBL" id="SSD61356.1"/>
    </source>
</evidence>
<gene>
    <name evidence="11" type="ORF">SCODWIG_03117</name>
</gene>
<proteinExistence type="predicted"/>
<evidence type="ECO:0000256" key="10">
    <source>
        <dbReference type="SAM" id="MobiDB-lite"/>
    </source>
</evidence>
<dbReference type="Pfam" id="PF00400">
    <property type="entry name" value="WD40"/>
    <property type="match status" value="4"/>
</dbReference>
<feature type="repeat" description="WD" evidence="9">
    <location>
        <begin position="367"/>
        <end position="398"/>
    </location>
</feature>
<dbReference type="AlphaFoldDB" id="A0A376B9K6"/>
<evidence type="ECO:0000313" key="12">
    <source>
        <dbReference type="Proteomes" id="UP000262825"/>
    </source>
</evidence>
<keyword evidence="7" id="KW-0539">Nucleus</keyword>
<accession>A0A376B9K6</accession>
<keyword evidence="3" id="KW-0507">mRNA processing</keyword>
<dbReference type="GO" id="GO:0000398">
    <property type="term" value="P:mRNA splicing, via spliceosome"/>
    <property type="evidence" value="ECO:0007669"/>
    <property type="project" value="InterPro"/>
</dbReference>
<dbReference type="CDD" id="cd00200">
    <property type="entry name" value="WD40"/>
    <property type="match status" value="1"/>
</dbReference>